<comment type="caution">
    <text evidence="12">The sequence shown here is derived from an EMBL/GenBank/DDBJ whole genome shotgun (WGS) entry which is preliminary data.</text>
</comment>
<dbReference type="SUPFAM" id="SSF53927">
    <property type="entry name" value="Cytidine deaminase-like"/>
    <property type="match status" value="1"/>
</dbReference>
<dbReference type="UniPathway" id="UPA00074">
    <property type="reaction ID" value="UER00133"/>
</dbReference>
<evidence type="ECO:0000259" key="11">
    <source>
        <dbReference type="PROSITE" id="PS51855"/>
    </source>
</evidence>
<dbReference type="RefSeq" id="WP_142112901.1">
    <property type="nucleotide sequence ID" value="NZ_BAAATB010000006.1"/>
</dbReference>
<dbReference type="PIRSF" id="PIRSF000414">
    <property type="entry name" value="AICARFT_IMPCHas"/>
    <property type="match status" value="1"/>
</dbReference>
<dbReference type="InterPro" id="IPR036914">
    <property type="entry name" value="MGS-like_dom_sf"/>
</dbReference>
<comment type="pathway">
    <text evidence="1 10">Purine metabolism; IMP biosynthesis via de novo pathway; IMP from 5-formamido-1-(5-phospho-D-ribosyl)imidazole-4-carboxamide: step 1/1.</text>
</comment>
<dbReference type="Gene3D" id="3.40.50.1380">
    <property type="entry name" value="Methylglyoxal synthase-like domain"/>
    <property type="match status" value="1"/>
</dbReference>
<keyword evidence="7 10" id="KW-0511">Multifunctional enzyme</keyword>
<dbReference type="GO" id="GO:0003937">
    <property type="term" value="F:IMP cyclohydrolase activity"/>
    <property type="evidence" value="ECO:0007669"/>
    <property type="project" value="UniProtKB-UniRule"/>
</dbReference>
<comment type="catalytic activity">
    <reaction evidence="8 10">
        <text>(6R)-10-formyltetrahydrofolate + 5-amino-1-(5-phospho-beta-D-ribosyl)imidazole-4-carboxamide = 5-formamido-1-(5-phospho-D-ribosyl)imidazole-4-carboxamide + (6S)-5,6,7,8-tetrahydrofolate</text>
        <dbReference type="Rhea" id="RHEA:22192"/>
        <dbReference type="ChEBI" id="CHEBI:57453"/>
        <dbReference type="ChEBI" id="CHEBI:58467"/>
        <dbReference type="ChEBI" id="CHEBI:58475"/>
        <dbReference type="ChEBI" id="CHEBI:195366"/>
        <dbReference type="EC" id="2.1.2.3"/>
    </reaction>
</comment>
<sequence>MAHPSAPDIQLSDDALRPLRRALISVYDKTGLVELAKALADAGVEIVSTGSTAKTIAAAGVPVIPVEDVTEFPECLEGRVKTLHPRIHAGILADTRKSDHIAQLADLGVEPFDLVVVNLYPFTQTVASGASADECVEQIDIGGPSMVRAAAKNHPSVAVITDPAQYEDVRGAIVRGGFTYAQRKQLAAAAFVHTANYDVAVATWMGQVVAPSDVVDTDDGPVRTGLGAWLGATYVRKQSLRYGENPHQPAALYADVAGDAGIAGAEQLHGKAMSYNNYVDADAAWRAAHDHGAQPTIAIIKHANPCGIAIGGDIAEAHLRAHACDPVSAYGGVIAANQTVTATAASQIAGIFTEVVIAPDFEPEALDILQGKKNIRLLRMPAGAPAQWETRPVSGGILVQRADRVDAPGDNPLNWKLVAGEAVDDKTLADLVFAWHAVRAVKSNAILLAADSATVGIGMGQVNRVDSCKLAVERARELGQGIDRAAGSVAASDAFFPFADGLQVLLDAGVKAVVQPGGSIRDDEVIAAAKDAGISMYLTGARHFAH</sequence>
<evidence type="ECO:0000256" key="4">
    <source>
        <dbReference type="ARBA" id="ARBA00022679"/>
    </source>
</evidence>
<dbReference type="InterPro" id="IPR024051">
    <property type="entry name" value="AICAR_Tfase_dup_dom_sf"/>
</dbReference>
<evidence type="ECO:0000256" key="7">
    <source>
        <dbReference type="ARBA" id="ARBA00023268"/>
    </source>
</evidence>
<evidence type="ECO:0000256" key="10">
    <source>
        <dbReference type="HAMAP-Rule" id="MF_00139"/>
    </source>
</evidence>
<dbReference type="InterPro" id="IPR002695">
    <property type="entry name" value="PurH-like"/>
</dbReference>
<dbReference type="GO" id="GO:0004643">
    <property type="term" value="F:phosphoribosylaminoimidazolecarboxamide formyltransferase activity"/>
    <property type="evidence" value="ECO:0007669"/>
    <property type="project" value="UniProtKB-UniRule"/>
</dbReference>
<evidence type="ECO:0000256" key="2">
    <source>
        <dbReference type="ARBA" id="ARBA00004954"/>
    </source>
</evidence>
<dbReference type="HAMAP" id="MF_00139">
    <property type="entry name" value="PurH"/>
    <property type="match status" value="1"/>
</dbReference>
<evidence type="ECO:0000256" key="6">
    <source>
        <dbReference type="ARBA" id="ARBA00022801"/>
    </source>
</evidence>
<name>A0A542SR91_9MICO</name>
<dbReference type="FunFam" id="3.40.140.20:FF:000001">
    <property type="entry name" value="Bifunctional purine biosynthesis protein PurH"/>
    <property type="match status" value="1"/>
</dbReference>
<evidence type="ECO:0000256" key="3">
    <source>
        <dbReference type="ARBA" id="ARBA00007667"/>
    </source>
</evidence>
<feature type="domain" description="MGS-like" evidence="11">
    <location>
        <begin position="14"/>
        <end position="161"/>
    </location>
</feature>
<keyword evidence="6 10" id="KW-0378">Hydrolase</keyword>
<comment type="similarity">
    <text evidence="3 10">Belongs to the PurH family.</text>
</comment>
<dbReference type="NCBIfam" id="TIGR00355">
    <property type="entry name" value="purH"/>
    <property type="match status" value="1"/>
</dbReference>
<dbReference type="OrthoDB" id="9802065at2"/>
<dbReference type="SUPFAM" id="SSF52335">
    <property type="entry name" value="Methylglyoxal synthase-like"/>
    <property type="match status" value="1"/>
</dbReference>
<dbReference type="Gene3D" id="3.40.140.20">
    <property type="match status" value="2"/>
</dbReference>
<dbReference type="SMART" id="SM00798">
    <property type="entry name" value="AICARFT_IMPCHas"/>
    <property type="match status" value="1"/>
</dbReference>
<evidence type="ECO:0000256" key="5">
    <source>
        <dbReference type="ARBA" id="ARBA00022755"/>
    </source>
</evidence>
<dbReference type="Proteomes" id="UP000316181">
    <property type="component" value="Unassembled WGS sequence"/>
</dbReference>
<dbReference type="SMART" id="SM00851">
    <property type="entry name" value="MGS"/>
    <property type="match status" value="1"/>
</dbReference>
<evidence type="ECO:0000313" key="13">
    <source>
        <dbReference type="Proteomes" id="UP000316181"/>
    </source>
</evidence>
<dbReference type="GO" id="GO:0006189">
    <property type="term" value="P:'de novo' IMP biosynthetic process"/>
    <property type="evidence" value="ECO:0007669"/>
    <property type="project" value="UniProtKB-UniRule"/>
</dbReference>
<protein>
    <recommendedName>
        <fullName evidence="10">Bifunctional purine biosynthesis protein PurH</fullName>
    </recommendedName>
    <domain>
        <recommendedName>
            <fullName evidence="10">Phosphoribosylaminoimidazolecarboxamide formyltransferase</fullName>
            <ecNumber evidence="10">2.1.2.3</ecNumber>
        </recommendedName>
        <alternativeName>
            <fullName evidence="10">AICAR transformylase</fullName>
        </alternativeName>
    </domain>
    <domain>
        <recommendedName>
            <fullName evidence="10">IMP cyclohydrolase</fullName>
            <ecNumber evidence="10">3.5.4.10</ecNumber>
        </recommendedName>
        <alternativeName>
            <fullName evidence="10">ATIC</fullName>
        </alternativeName>
        <alternativeName>
            <fullName evidence="10">IMP synthase</fullName>
        </alternativeName>
        <alternativeName>
            <fullName evidence="10">Inosinicase</fullName>
        </alternativeName>
    </domain>
</protein>
<dbReference type="InterPro" id="IPR016193">
    <property type="entry name" value="Cytidine_deaminase-like"/>
</dbReference>
<dbReference type="GO" id="GO:0005829">
    <property type="term" value="C:cytosol"/>
    <property type="evidence" value="ECO:0007669"/>
    <property type="project" value="TreeGrafter"/>
</dbReference>
<comment type="pathway">
    <text evidence="2 10">Purine metabolism; IMP biosynthesis via de novo pathway; 5-formamido-1-(5-phospho-D-ribosyl)imidazole-4-carboxamide from 5-amino-1-(5-phospho-D-ribosyl)imidazole-4-carboxamide (10-formyl THF route): step 1/1.</text>
</comment>
<reference evidence="12 13" key="1">
    <citation type="submission" date="2019-06" db="EMBL/GenBank/DDBJ databases">
        <title>Sequencing the genomes of 1000 actinobacteria strains.</title>
        <authorList>
            <person name="Klenk H.-P."/>
        </authorList>
    </citation>
    <scope>NUCLEOTIDE SEQUENCE [LARGE SCALE GENOMIC DNA]</scope>
    <source>
        <strain evidence="12 13">DSM 10596</strain>
    </source>
</reference>
<keyword evidence="5 10" id="KW-0658">Purine biosynthesis</keyword>
<organism evidence="12 13">
    <name type="scientific">Rarobacter incanus</name>
    <dbReference type="NCBI Taxonomy" id="153494"/>
    <lineage>
        <taxon>Bacteria</taxon>
        <taxon>Bacillati</taxon>
        <taxon>Actinomycetota</taxon>
        <taxon>Actinomycetes</taxon>
        <taxon>Micrococcales</taxon>
        <taxon>Rarobacteraceae</taxon>
        <taxon>Rarobacter</taxon>
    </lineage>
</organism>
<keyword evidence="4 10" id="KW-0808">Transferase</keyword>
<evidence type="ECO:0000256" key="1">
    <source>
        <dbReference type="ARBA" id="ARBA00004844"/>
    </source>
</evidence>
<dbReference type="PANTHER" id="PTHR11692">
    <property type="entry name" value="BIFUNCTIONAL PURINE BIOSYNTHESIS PROTEIN PURH"/>
    <property type="match status" value="1"/>
</dbReference>
<evidence type="ECO:0000256" key="9">
    <source>
        <dbReference type="ARBA" id="ARBA00050687"/>
    </source>
</evidence>
<accession>A0A542SR91</accession>
<keyword evidence="13" id="KW-1185">Reference proteome</keyword>
<dbReference type="AlphaFoldDB" id="A0A542SR91"/>
<dbReference type="NCBIfam" id="NF002049">
    <property type="entry name" value="PRK00881.1"/>
    <property type="match status" value="1"/>
</dbReference>
<evidence type="ECO:0000256" key="8">
    <source>
        <dbReference type="ARBA" id="ARBA00050488"/>
    </source>
</evidence>
<dbReference type="Pfam" id="PF02142">
    <property type="entry name" value="MGS"/>
    <property type="match status" value="1"/>
</dbReference>
<comment type="catalytic activity">
    <reaction evidence="9 10">
        <text>IMP + H2O = 5-formamido-1-(5-phospho-D-ribosyl)imidazole-4-carboxamide</text>
        <dbReference type="Rhea" id="RHEA:18445"/>
        <dbReference type="ChEBI" id="CHEBI:15377"/>
        <dbReference type="ChEBI" id="CHEBI:58053"/>
        <dbReference type="ChEBI" id="CHEBI:58467"/>
        <dbReference type="EC" id="3.5.4.10"/>
    </reaction>
</comment>
<comment type="domain">
    <text evidence="10">The IMP cyclohydrolase activity resides in the N-terminal region.</text>
</comment>
<gene>
    <name evidence="10" type="primary">purH</name>
    <name evidence="12" type="ORF">FB389_1855</name>
</gene>
<dbReference type="PANTHER" id="PTHR11692:SF0">
    <property type="entry name" value="BIFUNCTIONAL PURINE BIOSYNTHESIS PROTEIN ATIC"/>
    <property type="match status" value="1"/>
</dbReference>
<proteinExistence type="inferred from homology"/>
<dbReference type="Pfam" id="PF01808">
    <property type="entry name" value="AICARFT_IMPCHas"/>
    <property type="match status" value="1"/>
</dbReference>
<evidence type="ECO:0000313" key="12">
    <source>
        <dbReference type="EMBL" id="TQK77140.1"/>
    </source>
</evidence>
<dbReference type="InterPro" id="IPR011607">
    <property type="entry name" value="MGS-like_dom"/>
</dbReference>
<dbReference type="CDD" id="cd01421">
    <property type="entry name" value="IMPCH"/>
    <property type="match status" value="1"/>
</dbReference>
<dbReference type="PROSITE" id="PS51855">
    <property type="entry name" value="MGS"/>
    <property type="match status" value="1"/>
</dbReference>
<dbReference type="FunFam" id="3.40.140.20:FF:000002">
    <property type="entry name" value="Bifunctional purine biosynthesis protein PurH"/>
    <property type="match status" value="1"/>
</dbReference>
<dbReference type="FunFam" id="3.40.50.1380:FF:000001">
    <property type="entry name" value="Bifunctional purine biosynthesis protein PurH"/>
    <property type="match status" value="1"/>
</dbReference>
<dbReference type="EMBL" id="VFNV01000001">
    <property type="protein sequence ID" value="TQK77140.1"/>
    <property type="molecule type" value="Genomic_DNA"/>
</dbReference>
<dbReference type="EC" id="2.1.2.3" evidence="10"/>
<dbReference type="EC" id="3.5.4.10" evidence="10"/>